<dbReference type="Proteomes" id="UP001391051">
    <property type="component" value="Unassembled WGS sequence"/>
</dbReference>
<sequence length="212" mass="22712">MVLATGARSSSLNDRIDDSRCDASKKLGKELVCACLPKVSRSVNDLIACKSGAGSSIDHADLTNSCSSGVNQLPKGYAYLPQRIVANVRLAVTPPPPQSTPGPPRRGRHQDRRREGLGAGIDREVLALPETDECVVVGLPSEVGDQKVAAAPVLSGQGRACGEPMDLARLRRVPKSRIVAYKMPQDVEIADALSRNAMGKINKKQLRAQRLR</sequence>
<evidence type="ECO:0000259" key="2">
    <source>
        <dbReference type="Pfam" id="PF13193"/>
    </source>
</evidence>
<dbReference type="EMBL" id="JAQQWE010000006">
    <property type="protein sequence ID" value="KAK7947822.1"/>
    <property type="molecule type" value="Genomic_DNA"/>
</dbReference>
<gene>
    <name evidence="3" type="ORF">PG986_008708</name>
</gene>
<feature type="domain" description="AMP-binding enzyme C-terminal" evidence="2">
    <location>
        <begin position="125"/>
        <end position="200"/>
    </location>
</feature>
<proteinExistence type="predicted"/>
<evidence type="ECO:0000313" key="4">
    <source>
        <dbReference type="Proteomes" id="UP001391051"/>
    </source>
</evidence>
<protein>
    <recommendedName>
        <fullName evidence="2">AMP-binding enzyme C-terminal domain-containing protein</fullName>
    </recommendedName>
</protein>
<evidence type="ECO:0000256" key="1">
    <source>
        <dbReference type="SAM" id="MobiDB-lite"/>
    </source>
</evidence>
<evidence type="ECO:0000313" key="3">
    <source>
        <dbReference type="EMBL" id="KAK7947822.1"/>
    </source>
</evidence>
<dbReference type="InterPro" id="IPR025110">
    <property type="entry name" value="AMP-bd_C"/>
</dbReference>
<dbReference type="InterPro" id="IPR045851">
    <property type="entry name" value="AMP-bd_C_sf"/>
</dbReference>
<keyword evidence="4" id="KW-1185">Reference proteome</keyword>
<dbReference type="Gene3D" id="3.30.300.30">
    <property type="match status" value="1"/>
</dbReference>
<organism evidence="3 4">
    <name type="scientific">Apiospora aurea</name>
    <dbReference type="NCBI Taxonomy" id="335848"/>
    <lineage>
        <taxon>Eukaryota</taxon>
        <taxon>Fungi</taxon>
        <taxon>Dikarya</taxon>
        <taxon>Ascomycota</taxon>
        <taxon>Pezizomycotina</taxon>
        <taxon>Sordariomycetes</taxon>
        <taxon>Xylariomycetidae</taxon>
        <taxon>Amphisphaeriales</taxon>
        <taxon>Apiosporaceae</taxon>
        <taxon>Apiospora</taxon>
    </lineage>
</organism>
<feature type="region of interest" description="Disordered" evidence="1">
    <location>
        <begin position="92"/>
        <end position="112"/>
    </location>
</feature>
<feature type="compositionally biased region" description="Pro residues" evidence="1">
    <location>
        <begin position="93"/>
        <end position="104"/>
    </location>
</feature>
<dbReference type="Pfam" id="PF13193">
    <property type="entry name" value="AMP-binding_C"/>
    <property type="match status" value="1"/>
</dbReference>
<dbReference type="GeneID" id="92077992"/>
<reference evidence="3 4" key="1">
    <citation type="submission" date="2023-01" db="EMBL/GenBank/DDBJ databases">
        <title>Analysis of 21 Apiospora genomes using comparative genomics revels a genus with tremendous synthesis potential of carbohydrate active enzymes and secondary metabolites.</title>
        <authorList>
            <person name="Sorensen T."/>
        </authorList>
    </citation>
    <scope>NUCLEOTIDE SEQUENCE [LARGE SCALE GENOMIC DNA]</scope>
    <source>
        <strain evidence="3 4">CBS 24483</strain>
    </source>
</reference>
<dbReference type="SUPFAM" id="SSF56801">
    <property type="entry name" value="Acetyl-CoA synthetase-like"/>
    <property type="match status" value="1"/>
</dbReference>
<comment type="caution">
    <text evidence="3">The sequence shown here is derived from an EMBL/GenBank/DDBJ whole genome shotgun (WGS) entry which is preliminary data.</text>
</comment>
<name>A0ABR1Q5H8_9PEZI</name>
<dbReference type="RefSeq" id="XP_066697328.1">
    <property type="nucleotide sequence ID" value="XM_066844930.1"/>
</dbReference>
<accession>A0ABR1Q5H8</accession>